<dbReference type="AlphaFoldDB" id="A0A2T3ANG2"/>
<organism evidence="2 3">
    <name type="scientific">Coniella lustricola</name>
    <dbReference type="NCBI Taxonomy" id="2025994"/>
    <lineage>
        <taxon>Eukaryota</taxon>
        <taxon>Fungi</taxon>
        <taxon>Dikarya</taxon>
        <taxon>Ascomycota</taxon>
        <taxon>Pezizomycotina</taxon>
        <taxon>Sordariomycetes</taxon>
        <taxon>Sordariomycetidae</taxon>
        <taxon>Diaporthales</taxon>
        <taxon>Schizoparmaceae</taxon>
        <taxon>Coniella</taxon>
    </lineage>
</organism>
<feature type="region of interest" description="Disordered" evidence="1">
    <location>
        <begin position="404"/>
        <end position="445"/>
    </location>
</feature>
<keyword evidence="3" id="KW-1185">Reference proteome</keyword>
<dbReference type="STRING" id="2025994.A0A2T3ANG2"/>
<protein>
    <submittedName>
        <fullName evidence="2">Argonaute complex, subunit Arb1</fullName>
    </submittedName>
</protein>
<evidence type="ECO:0000256" key="1">
    <source>
        <dbReference type="SAM" id="MobiDB-lite"/>
    </source>
</evidence>
<accession>A0A2T3ANG2</accession>
<name>A0A2T3ANG2_9PEZI</name>
<reference evidence="2 3" key="1">
    <citation type="journal article" date="2018" name="Mycol. Prog.">
        <title>Coniella lustricola, a new species from submerged detritus.</title>
        <authorList>
            <person name="Raudabaugh D.B."/>
            <person name="Iturriaga T."/>
            <person name="Carver A."/>
            <person name="Mondo S."/>
            <person name="Pangilinan J."/>
            <person name="Lipzen A."/>
            <person name="He G."/>
            <person name="Amirebrahimi M."/>
            <person name="Grigoriev I.V."/>
            <person name="Miller A.N."/>
        </authorList>
    </citation>
    <scope>NUCLEOTIDE SEQUENCE [LARGE SCALE GENOMIC DNA]</scope>
    <source>
        <strain evidence="2 3">B22-T-1</strain>
    </source>
</reference>
<dbReference type="GO" id="GO:0033167">
    <property type="term" value="C:ARC complex"/>
    <property type="evidence" value="ECO:0007669"/>
    <property type="project" value="InterPro"/>
</dbReference>
<dbReference type="EMBL" id="KZ678372">
    <property type="protein sequence ID" value="PSS05115.1"/>
    <property type="molecule type" value="Genomic_DNA"/>
</dbReference>
<sequence length="469" mass="53486">MPPKKDPKRSAALHRNRGSGFEDGFADPPITPSEYLLERDIYRPSLPFYSRIKDCIERYLSRRRLTCEQHELFMKYLALGGMENPQNPPSVAAVTKGKWFDPDIPGHWDVDFSGVVAGFLGCHLPEQYGYNGEEVQVAAELIVNFLKYVSHHDVCPEYAEDLKKAIQICGLALAELPSVAYANNCMPGDFNVACRVLFCSTGKPTCSNEGTDIGRVGIVLYEDKQVKDSVGHKALYLDTAFLVRADFDAEHVFKTTMRIWEPELMDRVDSMALEPLRVVHTFTNSFEVIDIVLPDATIAEQYRRAESKRSEQSKVRPAGPVGYLVLKPATLQDGWDRRAAPATSEDIISVYMDQVVLQYPQRGMKMRLTICELDFGMKFIKGAGEVFPTFYEFLPQSLMLQWKTPRPHKRPPPSAADPEVAEELEEKEREKDEQEVLQEQRKQDGELNRELLELEEVRRMEKSMEKLRV</sequence>
<dbReference type="InterPro" id="IPR018606">
    <property type="entry name" value="Arb1"/>
</dbReference>
<dbReference type="InParanoid" id="A0A2T3ANG2"/>
<gene>
    <name evidence="2" type="ORF">BD289DRAFT_22</name>
</gene>
<evidence type="ECO:0000313" key="2">
    <source>
        <dbReference type="EMBL" id="PSS05115.1"/>
    </source>
</evidence>
<dbReference type="OrthoDB" id="435402at2759"/>
<feature type="region of interest" description="Disordered" evidence="1">
    <location>
        <begin position="1"/>
        <end position="26"/>
    </location>
</feature>
<proteinExistence type="predicted"/>
<dbReference type="GO" id="GO:0031047">
    <property type="term" value="P:regulatory ncRNA-mediated gene silencing"/>
    <property type="evidence" value="ECO:0007669"/>
    <property type="project" value="InterPro"/>
</dbReference>
<feature type="compositionally biased region" description="Basic and acidic residues" evidence="1">
    <location>
        <begin position="426"/>
        <end position="445"/>
    </location>
</feature>
<dbReference type="Pfam" id="PF09692">
    <property type="entry name" value="Arb1"/>
    <property type="match status" value="2"/>
</dbReference>
<dbReference type="Proteomes" id="UP000241462">
    <property type="component" value="Unassembled WGS sequence"/>
</dbReference>
<evidence type="ECO:0000313" key="3">
    <source>
        <dbReference type="Proteomes" id="UP000241462"/>
    </source>
</evidence>